<evidence type="ECO:0000256" key="3">
    <source>
        <dbReference type="ARBA" id="ARBA00014046"/>
    </source>
</evidence>
<evidence type="ECO:0000256" key="2">
    <source>
        <dbReference type="ARBA" id="ARBA00013149"/>
    </source>
</evidence>
<feature type="domain" description="Photolyase/cryptochrome alpha/beta" evidence="11">
    <location>
        <begin position="33"/>
        <end position="162"/>
    </location>
</feature>
<feature type="binding site" evidence="8">
    <location>
        <begin position="273"/>
        <end position="277"/>
    </location>
    <ligand>
        <name>FAD</name>
        <dbReference type="ChEBI" id="CHEBI:57692"/>
    </ligand>
</feature>
<proteinExistence type="inferred from homology"/>
<dbReference type="GO" id="GO:0071949">
    <property type="term" value="F:FAD binding"/>
    <property type="evidence" value="ECO:0007669"/>
    <property type="project" value="TreeGrafter"/>
</dbReference>
<keyword evidence="13" id="KW-1185">Reference proteome</keyword>
<dbReference type="PROSITE" id="PS51645">
    <property type="entry name" value="PHR_CRY_ALPHA_BETA"/>
    <property type="match status" value="1"/>
</dbReference>
<protein>
    <recommendedName>
        <fullName evidence="3">Deoxyribodipyrimidine photo-lyase</fullName>
        <ecNumber evidence="2">4.1.99.3</ecNumber>
    </recommendedName>
</protein>
<dbReference type="InterPro" id="IPR002081">
    <property type="entry name" value="Cryptochrome/DNA_photolyase_1"/>
</dbReference>
<evidence type="ECO:0000259" key="11">
    <source>
        <dbReference type="PROSITE" id="PS51645"/>
    </source>
</evidence>
<sequence>MASVDIARACRDNTHHFSVSCREVPVSAKSSVAPAVVWFRDDLRVTDQPALTRAVASGRPLVCVYVDDTGDGAGRALGGAARWWLHGALAALDAALARHGGHLLLLRGDAQREIERIVHDTGAAAVYWNRRYAQPQRDADAALKASLKARGLEVESSNGSLLNEPWEVMTGAGTPFQVFTAYWRAVRRDRTVMAPLPEPERIAFHPWPAAVRERALALDALALRPHAPDWAGGLRDEWPAPDEAGAHARLDAFVHASLAGYADTRDRPGEPATSRLSPFLRFGNVSPRQVWHAVQGATQAGGAACAAGAEKFLSELGWREFSHVLLYHFPALATDNFRAQFDAMPWRDDPAALRAWQRGLTGYPLVDAGMRELWTTGWMHNRVRMVVASFLVKHLLIDWRAGERWFHDTLVDADAANNPANWQWVAGCGADAAPYFRIFNPVTQGRKFDPQGEYVRRWVPELAGLDAAAIHAPWEASAAQLAAAGVRLGLDYPAPIVDHDGARRRALDALATLPKPGAAGRSRAV</sequence>
<dbReference type="Gene3D" id="1.25.40.80">
    <property type="match status" value="1"/>
</dbReference>
<dbReference type="KEGG" id="bam:Bamb_2217"/>
<keyword evidence="4 8" id="KW-0285">Flavoprotein</keyword>
<dbReference type="GO" id="GO:0009416">
    <property type="term" value="P:response to light stimulus"/>
    <property type="evidence" value="ECO:0007669"/>
    <property type="project" value="TreeGrafter"/>
</dbReference>
<reference evidence="12" key="1">
    <citation type="submission" date="2009-01" db="EMBL/GenBank/DDBJ databases">
        <title>Complete sequence of Chromosome 1 of Burkholderia cepacia AMMD.</title>
        <authorList>
            <consortium name="US DOE Joint Genome Institute"/>
            <person name="Copeland A."/>
            <person name="Lucas S."/>
            <person name="Lapidus A."/>
            <person name="Barry K."/>
            <person name="Detter J.C."/>
            <person name="Glavina del Rio T."/>
            <person name="Hammon N."/>
            <person name="Israni S."/>
            <person name="Pitluck S."/>
            <person name="Bruce D."/>
            <person name="Chain P."/>
            <person name="Malfatti S."/>
            <person name="Shin M."/>
            <person name="Vergez L."/>
            <person name="Schmutz J."/>
            <person name="Larimer F."/>
            <person name="Land M."/>
            <person name="Hauser L."/>
            <person name="Kyrpides N."/>
            <person name="Kim E."/>
            <person name="Parke J."/>
            <person name="Coenye T."/>
            <person name="Konstantinidis K."/>
            <person name="Ramette A."/>
            <person name="Tiedje J."/>
            <person name="Richardson P."/>
        </authorList>
    </citation>
    <scope>NUCLEOTIDE SEQUENCE [LARGE SCALE GENOMIC DNA]</scope>
    <source>
        <strain evidence="12">AMMD</strain>
    </source>
</reference>
<evidence type="ECO:0000256" key="7">
    <source>
        <dbReference type="ARBA" id="ARBA00033999"/>
    </source>
</evidence>
<feature type="binding site" evidence="8">
    <location>
        <begin position="412"/>
        <end position="414"/>
    </location>
    <ligand>
        <name>FAD</name>
        <dbReference type="ChEBI" id="CHEBI:57692"/>
    </ligand>
</feature>
<comment type="cofactor">
    <cofactor evidence="1">
        <name>(6R)-5,10-methylene-5,6,7,8-tetrahydrofolate</name>
        <dbReference type="ChEBI" id="CHEBI:15636"/>
    </cofactor>
</comment>
<dbReference type="PANTHER" id="PTHR11455">
    <property type="entry name" value="CRYPTOCHROME"/>
    <property type="match status" value="1"/>
</dbReference>
<dbReference type="PROSITE" id="PS00394">
    <property type="entry name" value="DNA_PHOTOLYASES_1_1"/>
    <property type="match status" value="1"/>
</dbReference>
<evidence type="ECO:0000313" key="12">
    <source>
        <dbReference type="EMBL" id="ABI87773.1"/>
    </source>
</evidence>
<dbReference type="SUPFAM" id="SSF48173">
    <property type="entry name" value="Cryptochrome/photolyase FAD-binding domain"/>
    <property type="match status" value="1"/>
</dbReference>
<feature type="binding site" evidence="8">
    <location>
        <position position="261"/>
    </location>
    <ligand>
        <name>FAD</name>
        <dbReference type="ChEBI" id="CHEBI:57692"/>
    </ligand>
</feature>
<comment type="similarity">
    <text evidence="10">Belongs to the DNA photolyase family.</text>
</comment>
<comment type="cofactor">
    <cofactor evidence="8">
        <name>FAD</name>
        <dbReference type="ChEBI" id="CHEBI:57692"/>
    </cofactor>
    <text evidence="8">Binds 1 FAD per subunit.</text>
</comment>
<evidence type="ECO:0000256" key="5">
    <source>
        <dbReference type="ARBA" id="ARBA00022827"/>
    </source>
</evidence>
<dbReference type="EC" id="4.1.99.3" evidence="2"/>
<dbReference type="Pfam" id="PF03441">
    <property type="entry name" value="FAD_binding_7"/>
    <property type="match status" value="1"/>
</dbReference>
<feature type="site" description="Electron transfer via tryptophanyl radical" evidence="9">
    <location>
        <position position="399"/>
    </location>
</feature>
<dbReference type="InterPro" id="IPR005101">
    <property type="entry name" value="Cryptochr/Photolyase_FAD-bd"/>
</dbReference>
<dbReference type="AlphaFoldDB" id="Q0BDK0"/>
<evidence type="ECO:0000256" key="8">
    <source>
        <dbReference type="PIRSR" id="PIRSR602081-1"/>
    </source>
</evidence>
<evidence type="ECO:0000256" key="6">
    <source>
        <dbReference type="ARBA" id="ARBA00022991"/>
    </source>
</evidence>
<dbReference type="FunFam" id="1.10.579.10:FF:000003">
    <property type="entry name" value="Deoxyribodipyrimidine photo-lyase"/>
    <property type="match status" value="1"/>
</dbReference>
<dbReference type="Gene3D" id="3.40.50.620">
    <property type="entry name" value="HUPs"/>
    <property type="match status" value="1"/>
</dbReference>
<name>Q0BDK0_BURCM</name>
<organism evidence="12 13">
    <name type="scientific">Burkholderia ambifaria (strain ATCC BAA-244 / DSM 16087 / CCUG 44356 / LMG 19182 / AMMD)</name>
    <name type="common">Burkholderia cepacia (strain AMMD)</name>
    <dbReference type="NCBI Taxonomy" id="339670"/>
    <lineage>
        <taxon>Bacteria</taxon>
        <taxon>Pseudomonadati</taxon>
        <taxon>Pseudomonadota</taxon>
        <taxon>Betaproteobacteria</taxon>
        <taxon>Burkholderiales</taxon>
        <taxon>Burkholderiaceae</taxon>
        <taxon>Burkholderia</taxon>
        <taxon>Burkholderia cepacia complex</taxon>
    </lineage>
</organism>
<dbReference type="SUPFAM" id="SSF52425">
    <property type="entry name" value="Cryptochrome/photolyase, N-terminal domain"/>
    <property type="match status" value="1"/>
</dbReference>
<dbReference type="PROSITE" id="PS00691">
    <property type="entry name" value="DNA_PHOTOLYASES_1_2"/>
    <property type="match status" value="1"/>
</dbReference>
<evidence type="ECO:0000256" key="1">
    <source>
        <dbReference type="ARBA" id="ARBA00001932"/>
    </source>
</evidence>
<evidence type="ECO:0000256" key="10">
    <source>
        <dbReference type="RuleBase" id="RU004182"/>
    </source>
</evidence>
<dbReference type="Proteomes" id="UP000000662">
    <property type="component" value="Chromosome 1"/>
</dbReference>
<dbReference type="InterPro" id="IPR036155">
    <property type="entry name" value="Crypto/Photolyase_N_sf"/>
</dbReference>
<feature type="site" description="Electron transfer via tryptophanyl radical" evidence="9">
    <location>
        <position position="422"/>
    </location>
</feature>
<gene>
    <name evidence="12" type="ordered locus">Bamb_2217</name>
</gene>
<dbReference type="PRINTS" id="PR00147">
    <property type="entry name" value="DNAPHOTLYASE"/>
</dbReference>
<dbReference type="GO" id="GO:0003677">
    <property type="term" value="F:DNA binding"/>
    <property type="evidence" value="ECO:0007669"/>
    <property type="project" value="TreeGrafter"/>
</dbReference>
<dbReference type="EMBL" id="CP000440">
    <property type="protein sequence ID" value="ABI87773.1"/>
    <property type="molecule type" value="Genomic_DNA"/>
</dbReference>
<dbReference type="InterPro" id="IPR006050">
    <property type="entry name" value="DNA_photolyase_N"/>
</dbReference>
<dbReference type="InterPro" id="IPR014729">
    <property type="entry name" value="Rossmann-like_a/b/a_fold"/>
</dbReference>
<dbReference type="GO" id="GO:0000719">
    <property type="term" value="P:photoreactive repair"/>
    <property type="evidence" value="ECO:0007669"/>
    <property type="project" value="UniProtKB-ARBA"/>
</dbReference>
<dbReference type="Gene3D" id="1.10.579.10">
    <property type="entry name" value="DNA Cyclobutane Dipyrimidine Photolyase, subunit A, domain 3"/>
    <property type="match status" value="1"/>
</dbReference>
<dbReference type="GO" id="GO:0003904">
    <property type="term" value="F:deoxyribodipyrimidine photo-lyase activity"/>
    <property type="evidence" value="ECO:0007669"/>
    <property type="project" value="UniProtKB-EC"/>
</dbReference>
<evidence type="ECO:0000313" key="13">
    <source>
        <dbReference type="Proteomes" id="UP000000662"/>
    </source>
</evidence>
<keyword evidence="5 8" id="KW-0274">FAD</keyword>
<dbReference type="eggNOG" id="COG0415">
    <property type="taxonomic scope" value="Bacteria"/>
</dbReference>
<keyword evidence="12" id="KW-0456">Lyase</keyword>
<evidence type="ECO:0000256" key="9">
    <source>
        <dbReference type="PIRSR" id="PIRSR602081-2"/>
    </source>
</evidence>
<accession>Q0BDK0</accession>
<keyword evidence="6 10" id="KW-0157">Chromophore</keyword>
<dbReference type="PANTHER" id="PTHR11455:SF9">
    <property type="entry name" value="CRYPTOCHROME CIRCADIAN CLOCK 5 ISOFORM X1"/>
    <property type="match status" value="1"/>
</dbReference>
<dbReference type="InterPro" id="IPR018394">
    <property type="entry name" value="DNA_photolyase_1_CS_C"/>
</dbReference>
<evidence type="ECO:0000256" key="4">
    <source>
        <dbReference type="ARBA" id="ARBA00022630"/>
    </source>
</evidence>
<dbReference type="Pfam" id="PF00875">
    <property type="entry name" value="DNA_photolyase"/>
    <property type="match status" value="1"/>
</dbReference>
<comment type="catalytic activity">
    <reaction evidence="7">
        <text>cyclobutadipyrimidine (in DNA) = 2 pyrimidine residues (in DNA).</text>
        <dbReference type="EC" id="4.1.99.3"/>
    </reaction>
</comment>
<dbReference type="InterPro" id="IPR036134">
    <property type="entry name" value="Crypto/Photolyase_FAD-like_sf"/>
</dbReference>
<feature type="site" description="Electron transfer via tryptophanyl radical" evidence="9">
    <location>
        <position position="346"/>
    </location>
</feature>
<feature type="binding site" evidence="8">
    <location>
        <position position="312"/>
    </location>
    <ligand>
        <name>FAD</name>
        <dbReference type="ChEBI" id="CHEBI:57692"/>
    </ligand>
</feature>